<dbReference type="InterPro" id="IPR038673">
    <property type="entry name" value="OprB_sf"/>
</dbReference>
<sequence>MRKLTWQILLFSPLMAAFWGINAPAQAKEAAVDAGVSSVKADQLADTDFGSKQLSVGDFIEANENQRLRQDNGNSGVVSLDQVTSVSQLTDVQPTDWAFQALQSLVERYGCIAGYPDGTFRGNNFMTRYEFAAGLNACLDQIVAIVGGGDDIDPGDLATIRRLQEEFAAELATLRGRVDGLEARVSELEANQFSTTTKLEGEAVFAIADAFGGGNVGVDDNQTVFHNRVRLGFVSSFSGRDQLWTRLDSGNAATFNNLDQGVLTHNFDNGGGVDIGWLAYYFPLGDNVQVYLPASGGLWQDFIPTISPYLEGFTGGENALTSFAESNPIYKIGTDATGVGMTIDLTDSIMLSAGYFAADAFSPNRKEGLFNGNYSIMSQLTFDSGDFQLGLTYNHAFFNGAGAGNDIFGLGPGTTRSVQPFGDAAALYANSYGLSAAFQVSDSFAINAFGGYTNANSRATGKDSAEIWYYGLGLALPDFGGQGNLLGLMAGVEPYVGGFNGSSSRGSGADDTPVHIEAFYRYQLNDNISITPGLIWLSAPQGNQNADDAFVGVLRTTFSF</sequence>
<dbReference type="PANTHER" id="PTHR43308">
    <property type="entry name" value="OUTER MEMBRANE PROTEIN ALPHA-RELATED"/>
    <property type="match status" value="1"/>
</dbReference>
<dbReference type="InterPro" id="IPR051465">
    <property type="entry name" value="Cell_Envelope_Struct_Comp"/>
</dbReference>
<dbReference type="NCBIfam" id="NF033921">
    <property type="entry name" value="por_somb"/>
    <property type="match status" value="1"/>
</dbReference>
<evidence type="ECO:0000313" key="5">
    <source>
        <dbReference type="EMBL" id="USR92253.1"/>
    </source>
</evidence>
<gene>
    <name evidence="5" type="ORF">NEA10_05900</name>
</gene>
<dbReference type="PANTHER" id="PTHR43308:SF1">
    <property type="entry name" value="OUTER MEMBRANE PROTEIN ALPHA"/>
    <property type="match status" value="1"/>
</dbReference>
<dbReference type="InterPro" id="IPR007049">
    <property type="entry name" value="Carb-sel_porin_OprB"/>
</dbReference>
<organism evidence="5 6">
    <name type="scientific">Phormidium yuhuli AB48</name>
    <dbReference type="NCBI Taxonomy" id="2940671"/>
    <lineage>
        <taxon>Bacteria</taxon>
        <taxon>Bacillati</taxon>
        <taxon>Cyanobacteriota</taxon>
        <taxon>Cyanophyceae</taxon>
        <taxon>Oscillatoriophycideae</taxon>
        <taxon>Oscillatoriales</taxon>
        <taxon>Oscillatoriaceae</taxon>
        <taxon>Phormidium</taxon>
        <taxon>Phormidium yuhuli</taxon>
    </lineage>
</organism>
<dbReference type="InterPro" id="IPR047684">
    <property type="entry name" value="Por_som-like"/>
</dbReference>
<evidence type="ECO:0000256" key="3">
    <source>
        <dbReference type="SAM" id="Coils"/>
    </source>
</evidence>
<evidence type="ECO:0000256" key="2">
    <source>
        <dbReference type="RuleBase" id="RU363072"/>
    </source>
</evidence>
<feature type="chain" id="PRO_5044961409" evidence="2">
    <location>
        <begin position="28"/>
        <end position="560"/>
    </location>
</feature>
<evidence type="ECO:0000259" key="4">
    <source>
        <dbReference type="PROSITE" id="PS51272"/>
    </source>
</evidence>
<keyword evidence="3" id="KW-0175">Coiled coil</keyword>
<evidence type="ECO:0000256" key="1">
    <source>
        <dbReference type="ARBA" id="ARBA00008769"/>
    </source>
</evidence>
<dbReference type="Gene3D" id="2.40.160.180">
    <property type="entry name" value="Carbohydrate-selective porin OprB"/>
    <property type="match status" value="1"/>
</dbReference>
<comment type="similarity">
    <text evidence="1 2">Belongs to the OprB family.</text>
</comment>
<accession>A0ABY5AVW5</accession>
<dbReference type="PROSITE" id="PS51272">
    <property type="entry name" value="SLH"/>
    <property type="match status" value="1"/>
</dbReference>
<name>A0ABY5AVW5_9CYAN</name>
<feature type="domain" description="SLH" evidence="4">
    <location>
        <begin position="85"/>
        <end position="149"/>
    </location>
</feature>
<keyword evidence="6" id="KW-1185">Reference proteome</keyword>
<dbReference type="Proteomes" id="UP001056708">
    <property type="component" value="Chromosome"/>
</dbReference>
<feature type="coiled-coil region" evidence="3">
    <location>
        <begin position="164"/>
        <end position="191"/>
    </location>
</feature>
<evidence type="ECO:0000313" key="6">
    <source>
        <dbReference type="Proteomes" id="UP001056708"/>
    </source>
</evidence>
<proteinExistence type="inferred from homology"/>
<dbReference type="Pfam" id="PF04966">
    <property type="entry name" value="OprB"/>
    <property type="match status" value="1"/>
</dbReference>
<dbReference type="InterPro" id="IPR001119">
    <property type="entry name" value="SLH_dom"/>
</dbReference>
<reference evidence="5" key="1">
    <citation type="submission" date="2022-06" db="EMBL/GenBank/DDBJ databases">
        <title>Genome sequence of Phormidium yuhuli AB48 isolated from an industrial photobioreactor environment.</title>
        <authorList>
            <person name="Qiu Y."/>
            <person name="Noonan A.J.C."/>
            <person name="Dofher K."/>
            <person name="Koch M."/>
            <person name="Kieft B."/>
            <person name="Lin X."/>
            <person name="Ziels R.M."/>
            <person name="Hallam S.J."/>
        </authorList>
    </citation>
    <scope>NUCLEOTIDE SEQUENCE</scope>
    <source>
        <strain evidence="5">AB48</strain>
    </source>
</reference>
<feature type="signal peptide" evidence="2">
    <location>
        <begin position="1"/>
        <end position="27"/>
    </location>
</feature>
<dbReference type="RefSeq" id="WP_252664330.1">
    <property type="nucleotide sequence ID" value="NZ_CP098611.1"/>
</dbReference>
<protein>
    <submittedName>
        <fullName evidence="5">Iron uptake porin</fullName>
    </submittedName>
</protein>
<dbReference type="EMBL" id="CP098611">
    <property type="protein sequence ID" value="USR92253.1"/>
    <property type="molecule type" value="Genomic_DNA"/>
</dbReference>
<dbReference type="Pfam" id="PF00395">
    <property type="entry name" value="SLH"/>
    <property type="match status" value="1"/>
</dbReference>
<keyword evidence="2" id="KW-0732">Signal</keyword>